<sequence>MRWGIKHGDPSLDNIHVSDGNLLYFYDLDLAGPGWQVEDLAGALSTEFAEPFLDGYISQRPLAAVDRAALPWLRILGHIDNLKFHLIDKPAAMGTATLAAGWVDRGFEGLIKAAHDAGLDCAESAR</sequence>
<dbReference type="InterPro" id="IPR002575">
    <property type="entry name" value="Aminoglycoside_PTrfase"/>
</dbReference>
<protein>
    <recommendedName>
        <fullName evidence="1">Aminoglycoside phosphotransferase domain-containing protein</fullName>
    </recommendedName>
</protein>
<dbReference type="InterPro" id="IPR011009">
    <property type="entry name" value="Kinase-like_dom_sf"/>
</dbReference>
<evidence type="ECO:0000313" key="2">
    <source>
        <dbReference type="EMBL" id="GGL76559.1"/>
    </source>
</evidence>
<proteinExistence type="predicted"/>
<dbReference type="AlphaFoldDB" id="A0A917W7Z5"/>
<dbReference type="Pfam" id="PF01636">
    <property type="entry name" value="APH"/>
    <property type="match status" value="1"/>
</dbReference>
<accession>A0A917W7Z5</accession>
<reference evidence="2" key="2">
    <citation type="submission" date="2020-09" db="EMBL/GenBank/DDBJ databases">
        <authorList>
            <person name="Sun Q."/>
            <person name="Zhou Y."/>
        </authorList>
    </citation>
    <scope>NUCLEOTIDE SEQUENCE</scope>
    <source>
        <strain evidence="2">CGMCC 4.7306</strain>
    </source>
</reference>
<evidence type="ECO:0000313" key="3">
    <source>
        <dbReference type="Proteomes" id="UP000613840"/>
    </source>
</evidence>
<gene>
    <name evidence="2" type="ORF">GCM10011575_38370</name>
</gene>
<feature type="domain" description="Aminoglycoside phosphotransferase" evidence="1">
    <location>
        <begin position="3"/>
        <end position="57"/>
    </location>
</feature>
<evidence type="ECO:0000259" key="1">
    <source>
        <dbReference type="Pfam" id="PF01636"/>
    </source>
</evidence>
<dbReference type="Proteomes" id="UP000613840">
    <property type="component" value="Unassembled WGS sequence"/>
</dbReference>
<organism evidence="2 3">
    <name type="scientific">Microlunatus endophyticus</name>
    <dbReference type="NCBI Taxonomy" id="1716077"/>
    <lineage>
        <taxon>Bacteria</taxon>
        <taxon>Bacillati</taxon>
        <taxon>Actinomycetota</taxon>
        <taxon>Actinomycetes</taxon>
        <taxon>Propionibacteriales</taxon>
        <taxon>Propionibacteriaceae</taxon>
        <taxon>Microlunatus</taxon>
    </lineage>
</organism>
<dbReference type="Gene3D" id="3.90.1200.10">
    <property type="match status" value="1"/>
</dbReference>
<keyword evidence="3" id="KW-1185">Reference proteome</keyword>
<name>A0A917W7Z5_9ACTN</name>
<dbReference type="SUPFAM" id="SSF56112">
    <property type="entry name" value="Protein kinase-like (PK-like)"/>
    <property type="match status" value="1"/>
</dbReference>
<dbReference type="EMBL" id="BMMZ01000011">
    <property type="protein sequence ID" value="GGL76559.1"/>
    <property type="molecule type" value="Genomic_DNA"/>
</dbReference>
<reference evidence="2" key="1">
    <citation type="journal article" date="2014" name="Int. J. Syst. Evol. Microbiol.">
        <title>Complete genome sequence of Corynebacterium casei LMG S-19264T (=DSM 44701T), isolated from a smear-ripened cheese.</title>
        <authorList>
            <consortium name="US DOE Joint Genome Institute (JGI-PGF)"/>
            <person name="Walter F."/>
            <person name="Albersmeier A."/>
            <person name="Kalinowski J."/>
            <person name="Ruckert C."/>
        </authorList>
    </citation>
    <scope>NUCLEOTIDE SEQUENCE</scope>
    <source>
        <strain evidence="2">CGMCC 4.7306</strain>
    </source>
</reference>
<comment type="caution">
    <text evidence="2">The sequence shown here is derived from an EMBL/GenBank/DDBJ whole genome shotgun (WGS) entry which is preliminary data.</text>
</comment>